<dbReference type="SUPFAM" id="SSF48576">
    <property type="entry name" value="Terpenoid synthases"/>
    <property type="match status" value="1"/>
</dbReference>
<dbReference type="EMBL" id="FOMJ01000007">
    <property type="protein sequence ID" value="SFD65149.1"/>
    <property type="molecule type" value="Genomic_DNA"/>
</dbReference>
<keyword evidence="3 7" id="KW-0808">Transferase</keyword>
<comment type="similarity">
    <text evidence="2 7">Belongs to the FPP/GGPP synthase family.</text>
</comment>
<gene>
    <name evidence="8" type="ORF">SAMN05660831_02011</name>
</gene>
<dbReference type="InterPro" id="IPR008949">
    <property type="entry name" value="Isoprenoid_synthase_dom_sf"/>
</dbReference>
<keyword evidence="9" id="KW-1185">Reference proteome</keyword>
<sequence length="291" mass="30125">MAITLAEAAERAEGALSARLPPEADDPTPLAAAMRYAVTGGGKRVRPFLVYAAGSALGAPLEHLDAPAAAVEFIHAYSLVHDDLPAMDDDDLRRGRPTCHRAFDEATAILAGDALQGLAFSALAEAGALPEVTRLRMVASLSRAAGAEGMVGGQARDINAVGRETDLAGLEAMHRRKTGALIEASARLGGLAAGADDATLGTLERYAAAVGLAFQIQDDILDVVGDTATLGKTGGADAAREKPTYPALLGLEGARERARAMVDDALEALAELGDGAEPLRDLARYVIERDH</sequence>
<dbReference type="SFLD" id="SFLDG01017">
    <property type="entry name" value="Polyprenyl_Transferase_Like"/>
    <property type="match status" value="1"/>
</dbReference>
<evidence type="ECO:0000256" key="3">
    <source>
        <dbReference type="ARBA" id="ARBA00022679"/>
    </source>
</evidence>
<dbReference type="InterPro" id="IPR000092">
    <property type="entry name" value="Polyprenyl_synt"/>
</dbReference>
<evidence type="ECO:0000256" key="1">
    <source>
        <dbReference type="ARBA" id="ARBA00001946"/>
    </source>
</evidence>
<dbReference type="InterPro" id="IPR053378">
    <property type="entry name" value="Prenyl_diphosphate_synthase"/>
</dbReference>
<keyword evidence="6" id="KW-0414">Isoprene biosynthesis</keyword>
<evidence type="ECO:0000256" key="2">
    <source>
        <dbReference type="ARBA" id="ARBA00006706"/>
    </source>
</evidence>
<dbReference type="GO" id="GO:0004659">
    <property type="term" value="F:prenyltransferase activity"/>
    <property type="evidence" value="ECO:0007669"/>
    <property type="project" value="InterPro"/>
</dbReference>
<evidence type="ECO:0000256" key="5">
    <source>
        <dbReference type="ARBA" id="ARBA00022842"/>
    </source>
</evidence>
<dbReference type="GO" id="GO:0005737">
    <property type="term" value="C:cytoplasm"/>
    <property type="evidence" value="ECO:0007669"/>
    <property type="project" value="UniProtKB-ARBA"/>
</dbReference>
<dbReference type="NCBIfam" id="NF007877">
    <property type="entry name" value="PRK10581.1"/>
    <property type="match status" value="1"/>
</dbReference>
<evidence type="ECO:0000256" key="4">
    <source>
        <dbReference type="ARBA" id="ARBA00022723"/>
    </source>
</evidence>
<dbReference type="GO" id="GO:0016114">
    <property type="term" value="P:terpenoid biosynthetic process"/>
    <property type="evidence" value="ECO:0007669"/>
    <property type="project" value="UniProtKB-ARBA"/>
</dbReference>
<dbReference type="OrthoDB" id="9805316at2"/>
<dbReference type="InterPro" id="IPR033749">
    <property type="entry name" value="Polyprenyl_synt_CS"/>
</dbReference>
<dbReference type="Proteomes" id="UP000198611">
    <property type="component" value="Unassembled WGS sequence"/>
</dbReference>
<protein>
    <submittedName>
        <fullName evidence="8">Farnesyl-diphosphate synthase</fullName>
    </submittedName>
</protein>
<evidence type="ECO:0000313" key="8">
    <source>
        <dbReference type="EMBL" id="SFD65149.1"/>
    </source>
</evidence>
<evidence type="ECO:0000256" key="7">
    <source>
        <dbReference type="RuleBase" id="RU004466"/>
    </source>
</evidence>
<dbReference type="FunFam" id="1.10.600.10:FF:000001">
    <property type="entry name" value="Geranylgeranyl diphosphate synthase"/>
    <property type="match status" value="1"/>
</dbReference>
<keyword evidence="4" id="KW-0479">Metal-binding</keyword>
<dbReference type="NCBIfam" id="NF045485">
    <property type="entry name" value="FPPsyn"/>
    <property type="match status" value="1"/>
</dbReference>
<dbReference type="SFLD" id="SFLDS00005">
    <property type="entry name" value="Isoprenoid_Synthase_Type_I"/>
    <property type="match status" value="1"/>
</dbReference>
<dbReference type="PROSITE" id="PS00723">
    <property type="entry name" value="POLYPRENYL_SYNTHASE_1"/>
    <property type="match status" value="1"/>
</dbReference>
<keyword evidence="5" id="KW-0460">Magnesium</keyword>
<evidence type="ECO:0000313" key="9">
    <source>
        <dbReference type="Proteomes" id="UP000198611"/>
    </source>
</evidence>
<evidence type="ECO:0000256" key="6">
    <source>
        <dbReference type="ARBA" id="ARBA00023229"/>
    </source>
</evidence>
<dbReference type="RefSeq" id="WP_093428650.1">
    <property type="nucleotide sequence ID" value="NZ_FOMJ01000007.1"/>
</dbReference>
<accession>A0A1I1U2Z6</accession>
<dbReference type="CDD" id="cd00685">
    <property type="entry name" value="Trans_IPPS_HT"/>
    <property type="match status" value="1"/>
</dbReference>
<dbReference type="STRING" id="1123397.SAMN05660831_02011"/>
<dbReference type="GO" id="GO:0008654">
    <property type="term" value="P:phospholipid biosynthetic process"/>
    <property type="evidence" value="ECO:0007669"/>
    <property type="project" value="UniProtKB-ARBA"/>
</dbReference>
<dbReference type="PROSITE" id="PS00444">
    <property type="entry name" value="POLYPRENYL_SYNTHASE_2"/>
    <property type="match status" value="1"/>
</dbReference>
<reference evidence="8 9" key="1">
    <citation type="submission" date="2016-10" db="EMBL/GenBank/DDBJ databases">
        <authorList>
            <person name="de Groot N.N."/>
        </authorList>
    </citation>
    <scope>NUCLEOTIDE SEQUENCE [LARGE SCALE GENOMIC DNA]</scope>
    <source>
        <strain evidence="8 9">HL3</strain>
    </source>
</reference>
<comment type="cofactor">
    <cofactor evidence="1">
        <name>Mg(2+)</name>
        <dbReference type="ChEBI" id="CHEBI:18420"/>
    </cofactor>
</comment>
<dbReference type="Gene3D" id="1.10.600.10">
    <property type="entry name" value="Farnesyl Diphosphate Synthase"/>
    <property type="match status" value="1"/>
</dbReference>
<proteinExistence type="inferred from homology"/>
<organism evidence="8 9">
    <name type="scientific">Thiohalospira halophila DSM 15071</name>
    <dbReference type="NCBI Taxonomy" id="1123397"/>
    <lineage>
        <taxon>Bacteria</taxon>
        <taxon>Pseudomonadati</taxon>
        <taxon>Pseudomonadota</taxon>
        <taxon>Gammaproteobacteria</taxon>
        <taxon>Thiohalospirales</taxon>
        <taxon>Thiohalospiraceae</taxon>
        <taxon>Thiohalospira</taxon>
    </lineage>
</organism>
<dbReference type="AlphaFoldDB" id="A0A1I1U2Z6"/>
<dbReference type="Pfam" id="PF00348">
    <property type="entry name" value="polyprenyl_synt"/>
    <property type="match status" value="1"/>
</dbReference>
<dbReference type="PANTHER" id="PTHR43281">
    <property type="entry name" value="FARNESYL DIPHOSPHATE SYNTHASE"/>
    <property type="match status" value="1"/>
</dbReference>
<name>A0A1I1U2Z6_9GAMM</name>
<dbReference type="PANTHER" id="PTHR43281:SF1">
    <property type="entry name" value="FARNESYL DIPHOSPHATE SYNTHASE"/>
    <property type="match status" value="1"/>
</dbReference>
<dbReference type="GO" id="GO:0046872">
    <property type="term" value="F:metal ion binding"/>
    <property type="evidence" value="ECO:0007669"/>
    <property type="project" value="UniProtKB-KW"/>
</dbReference>